<keyword evidence="3" id="KW-1185">Reference proteome</keyword>
<protein>
    <submittedName>
        <fullName evidence="2">Transcriptional regulator</fullName>
    </submittedName>
</protein>
<accession>A0ABN6V289</accession>
<dbReference type="Proteomes" id="UP001242010">
    <property type="component" value="Chromosome"/>
</dbReference>
<dbReference type="PANTHER" id="PTHR38600">
    <property type="entry name" value="TRANSCRIPTIONAL REGULATORY PROTEIN"/>
    <property type="match status" value="1"/>
</dbReference>
<sequence>MNAPARIPAPIPVREAAPLFAALGDRTRLQLVARLCAGGPLSIAGLSRSAAVSRQAITKHLGVLSGAGLVRSRRQGRERIWELEPKRLDDAHRYLERISRQWDDALSRLRAFVERP</sequence>
<name>A0ABN6V289_9BACT</name>
<dbReference type="SMART" id="SM00418">
    <property type="entry name" value="HTH_ARSR"/>
    <property type="match status" value="1"/>
</dbReference>
<organism evidence="2 3">
    <name type="scientific">Geothrix oryzae</name>
    <dbReference type="NCBI Taxonomy" id="2927975"/>
    <lineage>
        <taxon>Bacteria</taxon>
        <taxon>Pseudomonadati</taxon>
        <taxon>Acidobacteriota</taxon>
        <taxon>Holophagae</taxon>
        <taxon>Holophagales</taxon>
        <taxon>Holophagaceae</taxon>
        <taxon>Geothrix</taxon>
    </lineage>
</organism>
<evidence type="ECO:0000313" key="3">
    <source>
        <dbReference type="Proteomes" id="UP001242010"/>
    </source>
</evidence>
<dbReference type="EMBL" id="AP027079">
    <property type="protein sequence ID" value="BDU70510.1"/>
    <property type="molecule type" value="Genomic_DNA"/>
</dbReference>
<dbReference type="RefSeq" id="WP_286354229.1">
    <property type="nucleotide sequence ID" value="NZ_AP027079.1"/>
</dbReference>
<dbReference type="SUPFAM" id="SSF46785">
    <property type="entry name" value="Winged helix' DNA-binding domain"/>
    <property type="match status" value="1"/>
</dbReference>
<dbReference type="NCBIfam" id="NF033788">
    <property type="entry name" value="HTH_metalloreg"/>
    <property type="match status" value="1"/>
</dbReference>
<reference evidence="3" key="1">
    <citation type="journal article" date="2023" name="Int. J. Syst. Evol. Microbiol.">
        <title>Mesoterricola silvestris gen. nov., sp. nov., Mesoterricola sediminis sp. nov., Geothrix oryzae sp. nov., Geothrix edaphica sp. nov., Geothrix rubra sp. nov., and Geothrix limicola sp. nov., six novel members of Acidobacteriota isolated from soils.</title>
        <authorList>
            <person name="Itoh H."/>
            <person name="Sugisawa Y."/>
            <person name="Mise K."/>
            <person name="Xu Z."/>
            <person name="Kuniyasu M."/>
            <person name="Ushijima N."/>
            <person name="Kawano K."/>
            <person name="Kobayashi E."/>
            <person name="Shiratori Y."/>
            <person name="Masuda Y."/>
            <person name="Senoo K."/>
        </authorList>
    </citation>
    <scope>NUCLEOTIDE SEQUENCE [LARGE SCALE GENOMIC DNA]</scope>
    <source>
        <strain evidence="3">Red222</strain>
    </source>
</reference>
<dbReference type="InterPro" id="IPR011991">
    <property type="entry name" value="ArsR-like_HTH"/>
</dbReference>
<feature type="domain" description="HTH arsR-type" evidence="1">
    <location>
        <begin position="8"/>
        <end position="103"/>
    </location>
</feature>
<proteinExistence type="predicted"/>
<dbReference type="InterPro" id="IPR036390">
    <property type="entry name" value="WH_DNA-bd_sf"/>
</dbReference>
<dbReference type="Gene3D" id="1.10.10.10">
    <property type="entry name" value="Winged helix-like DNA-binding domain superfamily/Winged helix DNA-binding domain"/>
    <property type="match status" value="1"/>
</dbReference>
<dbReference type="Pfam" id="PF12840">
    <property type="entry name" value="HTH_20"/>
    <property type="match status" value="1"/>
</dbReference>
<dbReference type="PROSITE" id="PS50987">
    <property type="entry name" value="HTH_ARSR_2"/>
    <property type="match status" value="1"/>
</dbReference>
<gene>
    <name evidence="2" type="ORF">GETHOR_26110</name>
</gene>
<dbReference type="PRINTS" id="PR00778">
    <property type="entry name" value="HTHARSR"/>
</dbReference>
<dbReference type="PANTHER" id="PTHR38600:SF1">
    <property type="entry name" value="TRANSCRIPTIONAL REGULATORY PROTEIN"/>
    <property type="match status" value="1"/>
</dbReference>
<dbReference type="CDD" id="cd00090">
    <property type="entry name" value="HTH_ARSR"/>
    <property type="match status" value="1"/>
</dbReference>
<evidence type="ECO:0000313" key="2">
    <source>
        <dbReference type="EMBL" id="BDU70510.1"/>
    </source>
</evidence>
<evidence type="ECO:0000259" key="1">
    <source>
        <dbReference type="PROSITE" id="PS50987"/>
    </source>
</evidence>
<dbReference type="InterPro" id="IPR001845">
    <property type="entry name" value="HTH_ArsR_DNA-bd_dom"/>
</dbReference>
<dbReference type="InterPro" id="IPR036388">
    <property type="entry name" value="WH-like_DNA-bd_sf"/>
</dbReference>